<protein>
    <recommendedName>
        <fullName evidence="3">Rad50/SbcC-type AAA domain-containing protein</fullName>
    </recommendedName>
</protein>
<dbReference type="SUPFAM" id="SSF52540">
    <property type="entry name" value="P-loop containing nucleoside triphosphate hydrolases"/>
    <property type="match status" value="1"/>
</dbReference>
<reference evidence="1" key="1">
    <citation type="submission" date="2016-03" db="EMBL/GenBank/DDBJ databases">
        <title>Sphingomonas melonis TY, whole genome shotgun sequencing.</title>
        <authorList>
            <person name="Wang H."/>
            <person name="Zhu P."/>
        </authorList>
    </citation>
    <scope>NUCLEOTIDE SEQUENCE [LARGE SCALE GENOMIC DNA]</scope>
    <source>
        <strain evidence="1">TY</strain>
    </source>
</reference>
<dbReference type="Gene3D" id="3.40.50.300">
    <property type="entry name" value="P-loop containing nucleotide triphosphate hydrolases"/>
    <property type="match status" value="1"/>
</dbReference>
<comment type="caution">
    <text evidence="1">The sequence shown here is derived from an EMBL/GenBank/DDBJ whole genome shotgun (WGS) entry which is preliminary data.</text>
</comment>
<name>A0A175Y2N8_9SPHN</name>
<dbReference type="OrthoDB" id="5379188at2"/>
<evidence type="ECO:0000313" key="1">
    <source>
        <dbReference type="EMBL" id="KZB94250.1"/>
    </source>
</evidence>
<dbReference type="KEGG" id="smy:BJP26_14215"/>
<proteinExistence type="predicted"/>
<evidence type="ECO:0000313" key="2">
    <source>
        <dbReference type="Proteomes" id="UP000078460"/>
    </source>
</evidence>
<dbReference type="Proteomes" id="UP000078460">
    <property type="component" value="Unassembled WGS sequence"/>
</dbReference>
<organism evidence="1 2">
    <name type="scientific">Sphingomonas melonis TY</name>
    <dbReference type="NCBI Taxonomy" id="621456"/>
    <lineage>
        <taxon>Bacteria</taxon>
        <taxon>Pseudomonadati</taxon>
        <taxon>Pseudomonadota</taxon>
        <taxon>Alphaproteobacteria</taxon>
        <taxon>Sphingomonadales</taxon>
        <taxon>Sphingomonadaceae</taxon>
        <taxon>Sphingomonas</taxon>
    </lineage>
</organism>
<evidence type="ECO:0008006" key="3">
    <source>
        <dbReference type="Google" id="ProtNLM"/>
    </source>
</evidence>
<dbReference type="EMBL" id="LQCK02000037">
    <property type="protein sequence ID" value="KZB94250.1"/>
    <property type="molecule type" value="Genomic_DNA"/>
</dbReference>
<keyword evidence="2" id="KW-1185">Reference proteome</keyword>
<dbReference type="InterPro" id="IPR027417">
    <property type="entry name" value="P-loop_NTPase"/>
</dbReference>
<gene>
    <name evidence="1" type="ORF">AVM11_18825</name>
</gene>
<sequence length="405" mass="44958">MAQRAGYICSHPLCEQLTVGPSEDRSTKLTSVGEAAHITAASSQGPRYDPNLTSTERKAEANGIWLCRNHAKQVDDNASKETVAELKRWKDSHEDWVYRRIAAADSLTRHGVTDLSIEGVGPFKSRVAVKLGQHNVLFGSNSTGKSTLCECLAAFAGGRNFEALEGRWKLFRSATQAGAIEASASNRGARTSVRLSEETIEVKPAPSRRPRRLQVEVDSNVAASWPRTLFNIVYVDNQAYRPHDLKDPFRRDLKVLAPQLGLSEDQLWDALREPLFSSATFGSRLRRSGLYRAEVQVSGSAYYLPTENLGGAEYTFAILDIVLRVMRSDPRPVPWMLVIDSSMFLRLDADNQRRVVEGMQALEEPPIQTLVCLNNERDAIEVSMNAGERWVGSSTAGKLTLHAFR</sequence>
<accession>A0A175Y2N8</accession>
<dbReference type="RefSeq" id="WP_062127343.1">
    <property type="nucleotide sequence ID" value="NZ_CP017578.1"/>
</dbReference>
<dbReference type="AlphaFoldDB" id="A0A175Y2N8"/>